<gene>
    <name evidence="1" type="ORF">HNQ80_003246</name>
</gene>
<evidence type="ECO:0000313" key="2">
    <source>
        <dbReference type="Proteomes" id="UP000579281"/>
    </source>
</evidence>
<sequence>MNELVAKKIEDEVREIYKKSRLLLHFWWEGTKCFRILVRYIYKILVAILNI</sequence>
<dbReference type="AlphaFoldDB" id="A0A841KYU4"/>
<reference evidence="1 2" key="1">
    <citation type="submission" date="2020-08" db="EMBL/GenBank/DDBJ databases">
        <title>Genomic Encyclopedia of Type Strains, Phase IV (KMG-IV): sequencing the most valuable type-strain genomes for metagenomic binning, comparative biology and taxonomic classification.</title>
        <authorList>
            <person name="Goeker M."/>
        </authorList>
    </citation>
    <scope>NUCLEOTIDE SEQUENCE [LARGE SCALE GENOMIC DNA]</scope>
    <source>
        <strain evidence="1 2">DSM 103526</strain>
    </source>
</reference>
<protein>
    <submittedName>
        <fullName evidence="1">Uncharacterized protein</fullName>
    </submittedName>
</protein>
<proteinExistence type="predicted"/>
<organism evidence="1 2">
    <name type="scientific">Anaerosolibacter carboniphilus</name>
    <dbReference type="NCBI Taxonomy" id="1417629"/>
    <lineage>
        <taxon>Bacteria</taxon>
        <taxon>Bacillati</taxon>
        <taxon>Bacillota</taxon>
        <taxon>Clostridia</taxon>
        <taxon>Peptostreptococcales</taxon>
        <taxon>Thermotaleaceae</taxon>
        <taxon>Anaerosolibacter</taxon>
    </lineage>
</organism>
<dbReference type="EMBL" id="JACHEN010000020">
    <property type="protein sequence ID" value="MBB6217140.1"/>
    <property type="molecule type" value="Genomic_DNA"/>
</dbReference>
<name>A0A841KYU4_9FIRM</name>
<dbReference type="Proteomes" id="UP000579281">
    <property type="component" value="Unassembled WGS sequence"/>
</dbReference>
<keyword evidence="2" id="KW-1185">Reference proteome</keyword>
<accession>A0A841KYU4</accession>
<comment type="caution">
    <text evidence="1">The sequence shown here is derived from an EMBL/GenBank/DDBJ whole genome shotgun (WGS) entry which is preliminary data.</text>
</comment>
<evidence type="ECO:0000313" key="1">
    <source>
        <dbReference type="EMBL" id="MBB6217140.1"/>
    </source>
</evidence>